<dbReference type="SUPFAM" id="SSF52980">
    <property type="entry name" value="Restriction endonuclease-like"/>
    <property type="match status" value="1"/>
</dbReference>
<protein>
    <recommendedName>
        <fullName evidence="1">DUF559 domain-containing protein</fullName>
    </recommendedName>
</protein>
<evidence type="ECO:0000259" key="1">
    <source>
        <dbReference type="Pfam" id="PF04480"/>
    </source>
</evidence>
<gene>
    <name evidence="2" type="ORF">GCM10007964_25190</name>
</gene>
<dbReference type="AlphaFoldDB" id="A0A917R1P6"/>
<reference evidence="2" key="2">
    <citation type="submission" date="2020-09" db="EMBL/GenBank/DDBJ databases">
        <authorList>
            <person name="Sun Q."/>
            <person name="Ohkuma M."/>
        </authorList>
    </citation>
    <scope>NUCLEOTIDE SEQUENCE</scope>
    <source>
        <strain evidence="2">JCM 13064</strain>
    </source>
</reference>
<dbReference type="InterPro" id="IPR011335">
    <property type="entry name" value="Restrct_endonuc-II-like"/>
</dbReference>
<evidence type="ECO:0000313" key="3">
    <source>
        <dbReference type="Proteomes" id="UP000645217"/>
    </source>
</evidence>
<dbReference type="PANTHER" id="PTHR38590">
    <property type="entry name" value="BLL0828 PROTEIN"/>
    <property type="match status" value="1"/>
</dbReference>
<keyword evidence="3" id="KW-1185">Reference proteome</keyword>
<dbReference type="EMBL" id="BMNT01000012">
    <property type="protein sequence ID" value="GGK81498.1"/>
    <property type="molecule type" value="Genomic_DNA"/>
</dbReference>
<feature type="domain" description="DUF559" evidence="1">
    <location>
        <begin position="279"/>
        <end position="343"/>
    </location>
</feature>
<evidence type="ECO:0000313" key="2">
    <source>
        <dbReference type="EMBL" id="GGK81498.1"/>
    </source>
</evidence>
<sequence length="355" mass="38722">MSLSWGELPVGRVLRLAGVNADIDANMLELVLDPLPETGPVLVTYSVAEGDSVSELVESILGELETLAIGLFPGWLPGGERLSGPGGGGVAAARALAIRAASSSRHFGPFLADLADRAIRHRGPLAPGRPAPKGRSFPAEARAAGLARVIASTFDRESVALVIHVPEKPTSHGERVLVAGFEWLAHRSGMGIWLVGPELRNVDTHYLEIPAAVRRLADEMAPPSRRAAVGVPPVAGRPHPGSEVEQAMEAALTECDWAHGRTWNRTYRSRDPLFVMIRTDLMWAREKCVVEIDGPEHETFAQMERDRTRDRHLERDGFTVLRFTNQQVRGDLQGVLRHIHDFLRARRLGMSEGAG</sequence>
<dbReference type="Proteomes" id="UP000645217">
    <property type="component" value="Unassembled WGS sequence"/>
</dbReference>
<dbReference type="PANTHER" id="PTHR38590:SF1">
    <property type="entry name" value="BLL0828 PROTEIN"/>
    <property type="match status" value="1"/>
</dbReference>
<name>A0A917R1P6_9ACTN</name>
<dbReference type="InterPro" id="IPR047216">
    <property type="entry name" value="Endonuclease_DUF559_bact"/>
</dbReference>
<reference evidence="2" key="1">
    <citation type="journal article" date="2014" name="Int. J. Syst. Evol. Microbiol.">
        <title>Complete genome sequence of Corynebacterium casei LMG S-19264T (=DSM 44701T), isolated from a smear-ripened cheese.</title>
        <authorList>
            <consortium name="US DOE Joint Genome Institute (JGI-PGF)"/>
            <person name="Walter F."/>
            <person name="Albersmeier A."/>
            <person name="Kalinowski J."/>
            <person name="Ruckert C."/>
        </authorList>
    </citation>
    <scope>NUCLEOTIDE SEQUENCE</scope>
    <source>
        <strain evidence="2">JCM 13064</strain>
    </source>
</reference>
<proteinExistence type="predicted"/>
<organism evidence="2 3">
    <name type="scientific">Sphaerisporangium melleum</name>
    <dbReference type="NCBI Taxonomy" id="321316"/>
    <lineage>
        <taxon>Bacteria</taxon>
        <taxon>Bacillati</taxon>
        <taxon>Actinomycetota</taxon>
        <taxon>Actinomycetes</taxon>
        <taxon>Streptosporangiales</taxon>
        <taxon>Streptosporangiaceae</taxon>
        <taxon>Sphaerisporangium</taxon>
    </lineage>
</organism>
<dbReference type="Pfam" id="PF04480">
    <property type="entry name" value="DUF559"/>
    <property type="match status" value="1"/>
</dbReference>
<dbReference type="Gene3D" id="3.40.960.10">
    <property type="entry name" value="VSR Endonuclease"/>
    <property type="match status" value="1"/>
</dbReference>
<accession>A0A917R1P6</accession>
<dbReference type="InterPro" id="IPR007569">
    <property type="entry name" value="DUF559"/>
</dbReference>
<comment type="caution">
    <text evidence="2">The sequence shown here is derived from an EMBL/GenBank/DDBJ whole genome shotgun (WGS) entry which is preliminary data.</text>
</comment>